<evidence type="ECO:0000313" key="2">
    <source>
        <dbReference type="EMBL" id="VVW29281.1"/>
    </source>
</evidence>
<dbReference type="AlphaFoldDB" id="A0A5K1CQY4"/>
<protein>
    <recommendedName>
        <fullName evidence="1">DOG1 domain-containing protein</fullName>
    </recommendedName>
</protein>
<dbReference type="InterPro" id="IPR025422">
    <property type="entry name" value="TGA_domain"/>
</dbReference>
<reference evidence="2" key="1">
    <citation type="submission" date="2019-09" db="EMBL/GenBank/DDBJ databases">
        <authorList>
            <person name="Zhang L."/>
        </authorList>
    </citation>
    <scope>NUCLEOTIDE SEQUENCE</scope>
</reference>
<organism evidence="2">
    <name type="scientific">Nymphaea colorata</name>
    <name type="common">pocket water lily</name>
    <dbReference type="NCBI Taxonomy" id="210225"/>
    <lineage>
        <taxon>Eukaryota</taxon>
        <taxon>Viridiplantae</taxon>
        <taxon>Streptophyta</taxon>
        <taxon>Embryophyta</taxon>
        <taxon>Tracheophyta</taxon>
        <taxon>Spermatophyta</taxon>
        <taxon>Magnoliopsida</taxon>
        <taxon>Nymphaeales</taxon>
        <taxon>Nymphaeaceae</taxon>
        <taxon>Nymphaea</taxon>
    </lineage>
</organism>
<dbReference type="EMBL" id="LR721782">
    <property type="protein sequence ID" value="VVW29281.1"/>
    <property type="molecule type" value="Genomic_DNA"/>
</dbReference>
<proteinExistence type="predicted"/>
<feature type="domain" description="DOG1" evidence="1">
    <location>
        <begin position="1"/>
        <end position="210"/>
    </location>
</feature>
<dbReference type="PANTHER" id="PTHR46354">
    <property type="entry name" value="DOG1 DOMAIN-CONTAINING PROTEIN"/>
    <property type="match status" value="1"/>
</dbReference>
<gene>
    <name evidence="2" type="ORF">NYM_LOCUS17046</name>
</gene>
<dbReference type="GO" id="GO:0043565">
    <property type="term" value="F:sequence-specific DNA binding"/>
    <property type="evidence" value="ECO:0007669"/>
    <property type="project" value="InterPro"/>
</dbReference>
<evidence type="ECO:0000259" key="1">
    <source>
        <dbReference type="PROSITE" id="PS51806"/>
    </source>
</evidence>
<dbReference type="PROSITE" id="PS51806">
    <property type="entry name" value="DOG1"/>
    <property type="match status" value="1"/>
</dbReference>
<name>A0A5K1CQY4_9MAGN</name>
<dbReference type="PANTHER" id="PTHR46354:SF9">
    <property type="entry name" value="PROTEIN INAPERTURATE POLLEN1"/>
    <property type="match status" value="1"/>
</dbReference>
<sequence>MLHQHFQAYFNALDHAAQQDVTQVLCPEWHNSIETPFLWLGSWHPAVFSNLLRAFISKYNNMTHGSVSCMSSFTRSDQKKQQFSFAWTHPSPELFEHMEQIDRGLRLMIPAILSRMRDVQISFVGRIGCDWVTSISSSGGEGTVQEMVTDIATEKLEELTSIFVDANRQRGSILAEIIGALDIYQSALYLEGLAKFIIGFRSPELVHDMEHSKLPVSPH</sequence>
<dbReference type="InterPro" id="IPR051886">
    <property type="entry name" value="Seed_Dev/Stress_Resp_Reg"/>
</dbReference>
<accession>A0A5K1CQY4</accession>
<dbReference type="Pfam" id="PF14144">
    <property type="entry name" value="DOG1"/>
    <property type="match status" value="1"/>
</dbReference>
<dbReference type="GO" id="GO:0006351">
    <property type="term" value="P:DNA-templated transcription"/>
    <property type="evidence" value="ECO:0007669"/>
    <property type="project" value="InterPro"/>
</dbReference>
<dbReference type="Gramene" id="NC4G0022130.1">
    <property type="protein sequence ID" value="NC4G0022130.1:cds"/>
    <property type="gene ID" value="NC4G0022130"/>
</dbReference>